<dbReference type="InterPro" id="IPR015870">
    <property type="entry name" value="UDP-acyl_N-AcGlcN_deAcase_N"/>
</dbReference>
<keyword evidence="6" id="KW-0441">Lipid A biosynthesis</keyword>
<dbReference type="InterPro" id="IPR011334">
    <property type="entry name" value="UDP-acyl_GlcNac_deAcase_C"/>
</dbReference>
<evidence type="ECO:0000256" key="11">
    <source>
        <dbReference type="ARBA" id="ARBA00024535"/>
    </source>
</evidence>
<dbReference type="Pfam" id="PF03331">
    <property type="entry name" value="LpxC"/>
    <property type="match status" value="1"/>
</dbReference>
<dbReference type="RefSeq" id="XP_024584014.1">
    <property type="nucleotide sequence ID" value="XM_024718635.1"/>
</dbReference>
<keyword evidence="9" id="KW-0862">Zinc</keyword>
<dbReference type="GO" id="GO:2001289">
    <property type="term" value="P:lipid X metabolic process"/>
    <property type="evidence" value="ECO:0007669"/>
    <property type="project" value="UniProtKB-ARBA"/>
</dbReference>
<comment type="pathway">
    <text evidence="2">Glycolipid biosynthesis; lipid IV(A) biosynthesis; lipid IV(A) from (3R)-3-hydroxytetradecanoyl-[acyl-carrier-protein] and UDP-N-acetyl-alpha-D-glucosamine: step 2/6.</text>
</comment>
<dbReference type="Proteomes" id="UP000054928">
    <property type="component" value="Unassembled WGS sequence"/>
</dbReference>
<dbReference type="InterPro" id="IPR004463">
    <property type="entry name" value="UDP-acyl_GlcNac_deAcase"/>
</dbReference>
<evidence type="ECO:0000313" key="14">
    <source>
        <dbReference type="Proteomes" id="UP000054928"/>
    </source>
</evidence>
<dbReference type="PANTHER" id="PTHR33694">
    <property type="entry name" value="UDP-3-O-ACYL-N-ACETYLGLUCOSAMINE DEACETYLASE 1, MITOCHONDRIAL-RELATED"/>
    <property type="match status" value="1"/>
</dbReference>
<dbReference type="InterPro" id="IPR020568">
    <property type="entry name" value="Ribosomal_Su5_D2-typ_SF"/>
</dbReference>
<dbReference type="GO" id="GO:0009245">
    <property type="term" value="P:lipid A biosynthetic process"/>
    <property type="evidence" value="ECO:0007669"/>
    <property type="project" value="UniProtKB-KW"/>
</dbReference>
<evidence type="ECO:0000256" key="6">
    <source>
        <dbReference type="ARBA" id="ARBA00022556"/>
    </source>
</evidence>
<name>A0A0P1B2J8_PLAHL</name>
<keyword evidence="14" id="KW-1185">Reference proteome</keyword>
<comment type="catalytic activity">
    <reaction evidence="11">
        <text>a UDP-3-O-[(3R)-3-hydroxyacyl]-N-acetyl-alpha-D-glucosamine + H2O = a UDP-3-O-[(3R)-3-hydroxyacyl]-alpha-D-glucosamine + acetate</text>
        <dbReference type="Rhea" id="RHEA:67816"/>
        <dbReference type="ChEBI" id="CHEBI:15377"/>
        <dbReference type="ChEBI" id="CHEBI:30089"/>
        <dbReference type="ChEBI" id="CHEBI:137740"/>
        <dbReference type="ChEBI" id="CHEBI:173225"/>
        <dbReference type="EC" id="3.5.1.108"/>
    </reaction>
</comment>
<dbReference type="EMBL" id="CCYD01002664">
    <property type="protein sequence ID" value="CEG47645.1"/>
    <property type="molecule type" value="Genomic_DNA"/>
</dbReference>
<dbReference type="EC" id="3.5.1.108" evidence="4"/>
<evidence type="ECO:0000256" key="2">
    <source>
        <dbReference type="ARBA" id="ARBA00005002"/>
    </source>
</evidence>
<comment type="function">
    <text evidence="12">Involved in the biosynthesis of lipid A, a phosphorylated glycolipid that in bacteria anchors the lipopolysaccharide to the outer membrane of the cell. Lipid A-like molecules in plants may serve as structural components of the outer membranes of mitochondria and/or chloroplasts, or may be involved in signal transduction or plant defense responses.</text>
</comment>
<dbReference type="GO" id="GO:0046872">
    <property type="term" value="F:metal ion binding"/>
    <property type="evidence" value="ECO:0007669"/>
    <property type="project" value="UniProtKB-KW"/>
</dbReference>
<comment type="cofactor">
    <cofactor evidence="1">
        <name>Zn(2+)</name>
        <dbReference type="ChEBI" id="CHEBI:29105"/>
    </cofactor>
</comment>
<dbReference type="GeneID" id="36399848"/>
<dbReference type="OMA" id="IVFYRSD"/>
<evidence type="ECO:0000256" key="4">
    <source>
        <dbReference type="ARBA" id="ARBA00012745"/>
    </source>
</evidence>
<dbReference type="STRING" id="4781.A0A0P1B2J8"/>
<evidence type="ECO:0000256" key="9">
    <source>
        <dbReference type="ARBA" id="ARBA00022833"/>
    </source>
</evidence>
<keyword evidence="8" id="KW-0378">Hydrolase</keyword>
<organism evidence="13 14">
    <name type="scientific">Plasmopara halstedii</name>
    <name type="common">Downy mildew of sunflower</name>
    <dbReference type="NCBI Taxonomy" id="4781"/>
    <lineage>
        <taxon>Eukaryota</taxon>
        <taxon>Sar</taxon>
        <taxon>Stramenopiles</taxon>
        <taxon>Oomycota</taxon>
        <taxon>Peronosporomycetes</taxon>
        <taxon>Peronosporales</taxon>
        <taxon>Peronosporaceae</taxon>
        <taxon>Plasmopara</taxon>
    </lineage>
</organism>
<comment type="similarity">
    <text evidence="3">Belongs to the LpxC family.</text>
</comment>
<dbReference type="GO" id="GO:0103117">
    <property type="term" value="F:UDP-3-O-acyl-N-acetylglucosamine deacetylase activity"/>
    <property type="evidence" value="ECO:0007669"/>
    <property type="project" value="UniProtKB-EC"/>
</dbReference>
<dbReference type="HAMAP" id="MF_00388">
    <property type="entry name" value="LpxC"/>
    <property type="match status" value="1"/>
</dbReference>
<evidence type="ECO:0000256" key="7">
    <source>
        <dbReference type="ARBA" id="ARBA00022723"/>
    </source>
</evidence>
<evidence type="ECO:0000256" key="12">
    <source>
        <dbReference type="ARBA" id="ARBA00024987"/>
    </source>
</evidence>
<evidence type="ECO:0000256" key="8">
    <source>
        <dbReference type="ARBA" id="ARBA00022801"/>
    </source>
</evidence>
<dbReference type="OrthoDB" id="10265200at2759"/>
<evidence type="ECO:0000256" key="5">
    <source>
        <dbReference type="ARBA" id="ARBA00022516"/>
    </source>
</evidence>
<evidence type="ECO:0000256" key="3">
    <source>
        <dbReference type="ARBA" id="ARBA00006170"/>
    </source>
</evidence>
<protein>
    <recommendedName>
        <fullName evidence="4">UDP-3-O-acyl-N-acetylglucosamine deacetylase</fullName>
        <ecNumber evidence="4">3.5.1.108</ecNumber>
    </recommendedName>
</protein>
<proteinExistence type="inferred from homology"/>
<evidence type="ECO:0000313" key="13">
    <source>
        <dbReference type="EMBL" id="CEG47645.1"/>
    </source>
</evidence>
<dbReference type="Gene3D" id="3.30.230.20">
    <property type="entry name" value="lpxc deacetylase, domain 1"/>
    <property type="match status" value="1"/>
</dbReference>
<evidence type="ECO:0000256" key="10">
    <source>
        <dbReference type="ARBA" id="ARBA00023098"/>
    </source>
</evidence>
<dbReference type="GO" id="GO:0016020">
    <property type="term" value="C:membrane"/>
    <property type="evidence" value="ECO:0007669"/>
    <property type="project" value="GOC"/>
</dbReference>
<dbReference type="SUPFAM" id="SSF54211">
    <property type="entry name" value="Ribosomal protein S5 domain 2-like"/>
    <property type="match status" value="2"/>
</dbReference>
<keyword evidence="5" id="KW-0444">Lipid biosynthesis</keyword>
<accession>A0A0P1B2J8</accession>
<evidence type="ECO:0000256" key="1">
    <source>
        <dbReference type="ARBA" id="ARBA00001947"/>
    </source>
</evidence>
<dbReference type="NCBIfam" id="TIGR00325">
    <property type="entry name" value="lpxC"/>
    <property type="match status" value="1"/>
</dbReference>
<reference evidence="14" key="1">
    <citation type="submission" date="2014-09" db="EMBL/GenBank/DDBJ databases">
        <authorList>
            <person name="Sharma Rahul"/>
            <person name="Thines Marco"/>
        </authorList>
    </citation>
    <scope>NUCLEOTIDE SEQUENCE [LARGE SCALE GENOMIC DNA]</scope>
</reference>
<dbReference type="PANTHER" id="PTHR33694:SF1">
    <property type="entry name" value="UDP-3-O-ACYL-N-ACETYLGLUCOSAMINE DEACETYLASE 1, MITOCHONDRIAL-RELATED"/>
    <property type="match status" value="1"/>
</dbReference>
<dbReference type="UniPathway" id="UPA00359">
    <property type="reaction ID" value="UER00478"/>
</dbReference>
<dbReference type="Gene3D" id="3.30.1700.10">
    <property type="entry name" value="lpxc deacetylase, domain 2"/>
    <property type="match status" value="1"/>
</dbReference>
<keyword evidence="7" id="KW-0479">Metal-binding</keyword>
<keyword evidence="10" id="KW-0443">Lipid metabolism</keyword>
<sequence>MNQWQRTLRKSLRFVGVGLHSGKKVAINLIPAPKDTGIVFRTGNLNSNIHAHIANVHAGKNQLCSQLTANGTLVSTTEHVMAALVASRINNIYIDFEDSSQASSFELPALDGSSLEYAEGIRRAGIQEQEGAVLHYLRVKRPVQVLMQDKAAWFLPFPTDLSTSPSCLLPPTLQMSVQVNFAHKHLGTTFFRFTLGSDLEATLNTFHREIAPARTFTFENEIDWMHANGLARGGTLDNAIVFSNDEQSTILNEDRLRFPDEWTRHKMLDCIGDLGLAGLPLHGYFFATSPGHALTHELLRELFSCSENFEVR</sequence>
<dbReference type="AlphaFoldDB" id="A0A0P1B2J8"/>